<dbReference type="Gene3D" id="3.30.530.20">
    <property type="match status" value="1"/>
</dbReference>
<dbReference type="InterPro" id="IPR023393">
    <property type="entry name" value="START-like_dom_sf"/>
</dbReference>
<feature type="region of interest" description="Disordered" evidence="1">
    <location>
        <begin position="285"/>
        <end position="314"/>
    </location>
</feature>
<dbReference type="PANTHER" id="PTHR19308">
    <property type="entry name" value="PHOSPHATIDYLCHOLINE TRANSFER PROTEIN"/>
    <property type="match status" value="1"/>
</dbReference>
<dbReference type="Proteomes" id="UP000271241">
    <property type="component" value="Unassembled WGS sequence"/>
</dbReference>
<feature type="compositionally biased region" description="Low complexity" evidence="1">
    <location>
        <begin position="599"/>
        <end position="614"/>
    </location>
</feature>
<dbReference type="InterPro" id="IPR051213">
    <property type="entry name" value="START_lipid_transfer"/>
</dbReference>
<proteinExistence type="predicted"/>
<dbReference type="SUPFAM" id="SSF55961">
    <property type="entry name" value="Bet v1-like"/>
    <property type="match status" value="1"/>
</dbReference>
<feature type="compositionally biased region" description="Low complexity" evidence="1">
    <location>
        <begin position="569"/>
        <end position="590"/>
    </location>
</feature>
<dbReference type="CDD" id="cd00177">
    <property type="entry name" value="START"/>
    <property type="match status" value="1"/>
</dbReference>
<keyword evidence="4" id="KW-1185">Reference proteome</keyword>
<feature type="domain" description="START" evidence="2">
    <location>
        <begin position="91"/>
        <end position="262"/>
    </location>
</feature>
<dbReference type="GO" id="GO:0005737">
    <property type="term" value="C:cytoplasm"/>
    <property type="evidence" value="ECO:0007669"/>
    <property type="project" value="UniProtKB-ARBA"/>
</dbReference>
<dbReference type="OrthoDB" id="196858at2759"/>
<evidence type="ECO:0000259" key="2">
    <source>
        <dbReference type="PROSITE" id="PS50848"/>
    </source>
</evidence>
<feature type="compositionally biased region" description="Basic and acidic residues" evidence="1">
    <location>
        <begin position="87"/>
        <end position="108"/>
    </location>
</feature>
<dbReference type="PROSITE" id="PS50848">
    <property type="entry name" value="START"/>
    <property type="match status" value="1"/>
</dbReference>
<feature type="region of interest" description="Disordered" evidence="1">
    <location>
        <begin position="530"/>
        <end position="617"/>
    </location>
</feature>
<feature type="region of interest" description="Disordered" evidence="1">
    <location>
        <begin position="86"/>
        <end position="108"/>
    </location>
</feature>
<gene>
    <name evidence="3" type="ORF">THASP1DRAFT_32596</name>
</gene>
<reference evidence="4" key="1">
    <citation type="journal article" date="2018" name="Nat. Microbiol.">
        <title>Leveraging single-cell genomics to expand the fungal tree of life.</title>
        <authorList>
            <person name="Ahrendt S.R."/>
            <person name="Quandt C.A."/>
            <person name="Ciobanu D."/>
            <person name="Clum A."/>
            <person name="Salamov A."/>
            <person name="Andreopoulos B."/>
            <person name="Cheng J.F."/>
            <person name="Woyke T."/>
            <person name="Pelin A."/>
            <person name="Henrissat B."/>
            <person name="Reynolds N.K."/>
            <person name="Benny G.L."/>
            <person name="Smith M.E."/>
            <person name="James T.Y."/>
            <person name="Grigoriev I.V."/>
        </authorList>
    </citation>
    <scope>NUCLEOTIDE SEQUENCE [LARGE SCALE GENOMIC DNA]</scope>
    <source>
        <strain evidence="4">RSA 1356</strain>
    </source>
</reference>
<feature type="region of interest" description="Disordered" evidence="1">
    <location>
        <begin position="1"/>
        <end position="22"/>
    </location>
</feature>
<dbReference type="AlphaFoldDB" id="A0A4P9XIM7"/>
<evidence type="ECO:0000256" key="1">
    <source>
        <dbReference type="SAM" id="MobiDB-lite"/>
    </source>
</evidence>
<feature type="compositionally biased region" description="Pro residues" evidence="1">
    <location>
        <begin position="558"/>
        <end position="568"/>
    </location>
</feature>
<dbReference type="Pfam" id="PF01852">
    <property type="entry name" value="START"/>
    <property type="match status" value="1"/>
</dbReference>
<evidence type="ECO:0000313" key="4">
    <source>
        <dbReference type="Proteomes" id="UP000271241"/>
    </source>
</evidence>
<dbReference type="InterPro" id="IPR002913">
    <property type="entry name" value="START_lipid-bd_dom"/>
</dbReference>
<dbReference type="GO" id="GO:0008289">
    <property type="term" value="F:lipid binding"/>
    <property type="evidence" value="ECO:0007669"/>
    <property type="project" value="InterPro"/>
</dbReference>
<feature type="compositionally biased region" description="Polar residues" evidence="1">
    <location>
        <begin position="542"/>
        <end position="557"/>
    </location>
</feature>
<organism evidence="3 4">
    <name type="scientific">Thamnocephalis sphaerospora</name>
    <dbReference type="NCBI Taxonomy" id="78915"/>
    <lineage>
        <taxon>Eukaryota</taxon>
        <taxon>Fungi</taxon>
        <taxon>Fungi incertae sedis</taxon>
        <taxon>Zoopagomycota</taxon>
        <taxon>Zoopagomycotina</taxon>
        <taxon>Zoopagomycetes</taxon>
        <taxon>Zoopagales</taxon>
        <taxon>Sigmoideomycetaceae</taxon>
        <taxon>Thamnocephalis</taxon>
    </lineage>
</organism>
<protein>
    <recommendedName>
        <fullName evidence="2">START domain-containing protein</fullName>
    </recommendedName>
</protein>
<dbReference type="STRING" id="78915.A0A4P9XIM7"/>
<dbReference type="EMBL" id="KZ993092">
    <property type="protein sequence ID" value="RKP05564.1"/>
    <property type="molecule type" value="Genomic_DNA"/>
</dbReference>
<accession>A0A4P9XIM7</accession>
<sequence length="676" mass="74272">MAFQRTRSSHSYNAKMAAPSAPTDLTANHLRQQRRPSLQLLPSDHADTESILSPTFTGSAARHRHAEKSDTALQRLLALFADDPDSPDTHWRPAGERGGTRISTHDTHCGSGGMLPMVRGDGVLEGGFAPREVIAVINSFGARKFWDSRFDGGKLVQIYNQTEWLAHIALKGTFPLINRDVVVATQFYRDERTGFLCYSSTSVDDPLTPQDPQRVRCNLDTAGWVIRPDPNCPSGDRLLLTYIVQVDVGGQVPLSIARMLLRDLPTCVAGITRYMRRYTFPPHLVPQLSPPRRHSLAKPLPEKSPRRPSLRPPNGVRVLHEAFEHRLSTFDLAYRVEFGQGPLTPGSMNRSHDLVTAEVRLPRPIFPNGVSVDVRPANRVAWQLIDERTGRVVDEGGDASEAVIAAACDRLAQIALIEEEEGDAEKASDSDSRHVASMIAIMQPPSPTSPAVSLRRYTSTSNDDRMSEDSGYFAHMPTIGSPGRAVPPSVCVPSSAFGRVVTRRRVSNSSEDSWDENGMRRLGMTAVMPAGLQTPMSRRPSRTNLPSMASLSSTSFQLPPPFEQPPYTPAQSTSAVSTTSSSSSSTPAVVGQVGVRGLSRSNSTSSSSPSTTRRCLSPMPVVDAHQGYETRHPGWRLVIYNDTRVNGRVVQVCIKKHQPAKQRRFGANAWAWMQRD</sequence>
<evidence type="ECO:0000313" key="3">
    <source>
        <dbReference type="EMBL" id="RKP05564.1"/>
    </source>
</evidence>
<name>A0A4P9XIM7_9FUNG</name>
<dbReference type="PANTHER" id="PTHR19308:SF14">
    <property type="entry name" value="START DOMAIN-CONTAINING PROTEIN"/>
    <property type="match status" value="1"/>
</dbReference>
<feature type="compositionally biased region" description="Polar residues" evidence="1">
    <location>
        <begin position="1"/>
        <end position="12"/>
    </location>
</feature>